<gene>
    <name evidence="2" type="ORF">FRV6_16610</name>
</gene>
<protein>
    <submittedName>
        <fullName evidence="2">Uncharacterized protein</fullName>
    </submittedName>
</protein>
<dbReference type="EMBL" id="FMJY01000011">
    <property type="protein sequence ID" value="SCO92482.1"/>
    <property type="molecule type" value="Genomic_DNA"/>
</dbReference>
<dbReference type="Proteomes" id="UP000219369">
    <property type="component" value="Unassembled WGS sequence"/>
</dbReference>
<sequence length="130" mass="13683">MPAAAAGRSVAGSAAQKGLDGVGPHLVNRTERSETGRARDDDGGSAKARVVSANRLAVRIVEGRGADVVDRATVTITDTSLYGIEIVSRDKFGLGQEAPPGRPGTTSYGQFQSMKDREDNSRRDHSVGPY</sequence>
<feature type="compositionally biased region" description="Basic and acidic residues" evidence="1">
    <location>
        <begin position="28"/>
        <end position="44"/>
    </location>
</feature>
<feature type="compositionally biased region" description="Polar residues" evidence="1">
    <location>
        <begin position="104"/>
        <end position="113"/>
    </location>
</feature>
<proteinExistence type="predicted"/>
<feature type="region of interest" description="Disordered" evidence="1">
    <location>
        <begin position="92"/>
        <end position="130"/>
    </location>
</feature>
<evidence type="ECO:0000256" key="1">
    <source>
        <dbReference type="SAM" id="MobiDB-lite"/>
    </source>
</evidence>
<evidence type="ECO:0000313" key="2">
    <source>
        <dbReference type="EMBL" id="SCO92482.1"/>
    </source>
</evidence>
<accession>A0A2H3TV44</accession>
<feature type="compositionally biased region" description="Basic and acidic residues" evidence="1">
    <location>
        <begin position="114"/>
        <end position="130"/>
    </location>
</feature>
<feature type="compositionally biased region" description="Low complexity" evidence="1">
    <location>
        <begin position="1"/>
        <end position="15"/>
    </location>
</feature>
<organism evidence="2 3">
    <name type="scientific">Fusarium oxysporum</name>
    <name type="common">Fusarium vascular wilt</name>
    <dbReference type="NCBI Taxonomy" id="5507"/>
    <lineage>
        <taxon>Eukaryota</taxon>
        <taxon>Fungi</taxon>
        <taxon>Dikarya</taxon>
        <taxon>Ascomycota</taxon>
        <taxon>Pezizomycotina</taxon>
        <taxon>Sordariomycetes</taxon>
        <taxon>Hypocreomycetidae</taxon>
        <taxon>Hypocreales</taxon>
        <taxon>Nectriaceae</taxon>
        <taxon>Fusarium</taxon>
        <taxon>Fusarium oxysporum species complex</taxon>
    </lineage>
</organism>
<name>A0A2H3TV44_FUSOX</name>
<evidence type="ECO:0000313" key="3">
    <source>
        <dbReference type="Proteomes" id="UP000219369"/>
    </source>
</evidence>
<feature type="region of interest" description="Disordered" evidence="1">
    <location>
        <begin position="1"/>
        <end position="49"/>
    </location>
</feature>
<reference evidence="3" key="1">
    <citation type="submission" date="2016-09" db="EMBL/GenBank/DDBJ databases">
        <authorList>
            <person name="Guldener U."/>
        </authorList>
    </citation>
    <scope>NUCLEOTIDE SEQUENCE [LARGE SCALE GENOMIC DNA]</scope>
    <source>
        <strain evidence="3">V64-1</strain>
    </source>
</reference>
<dbReference type="AlphaFoldDB" id="A0A2H3TV44"/>